<name>Q23MQ3_TETTS</name>
<feature type="region of interest" description="Disordered" evidence="2">
    <location>
        <begin position="315"/>
        <end position="356"/>
    </location>
</feature>
<keyword evidence="3" id="KW-1133">Transmembrane helix</keyword>
<evidence type="ECO:0000313" key="4">
    <source>
        <dbReference type="EMBL" id="EAR97789.2"/>
    </source>
</evidence>
<gene>
    <name evidence="4" type="ORF">TTHERM_00954110</name>
</gene>
<keyword evidence="3 4" id="KW-0812">Transmembrane</keyword>
<keyword evidence="3" id="KW-0472">Membrane</keyword>
<dbReference type="InParanoid" id="Q23MQ3"/>
<feature type="transmembrane region" description="Helical" evidence="3">
    <location>
        <begin position="27"/>
        <end position="52"/>
    </location>
</feature>
<dbReference type="RefSeq" id="XP_001018034.2">
    <property type="nucleotide sequence ID" value="XM_001018034.2"/>
</dbReference>
<protein>
    <submittedName>
        <fullName evidence="4">Transmembrane protein, putative</fullName>
    </submittedName>
</protein>
<accession>Q23MQ3</accession>
<keyword evidence="1" id="KW-0175">Coiled coil</keyword>
<feature type="coiled-coil region" evidence="1">
    <location>
        <begin position="485"/>
        <end position="512"/>
    </location>
</feature>
<evidence type="ECO:0000256" key="1">
    <source>
        <dbReference type="SAM" id="Coils"/>
    </source>
</evidence>
<feature type="compositionally biased region" description="Low complexity" evidence="2">
    <location>
        <begin position="316"/>
        <end position="332"/>
    </location>
</feature>
<keyword evidence="5" id="KW-1185">Reference proteome</keyword>
<dbReference type="HOGENOM" id="CLU_013044_1_1_1"/>
<feature type="compositionally biased region" description="Basic and acidic residues" evidence="2">
    <location>
        <begin position="334"/>
        <end position="349"/>
    </location>
</feature>
<sequence length="664" mass="77361">MIYSKLDLFSSQFQFCIGKKQKQKGTLFGTILSLVVLVITFYYFIYILRLYFNNEIDPNFKTQSFITEGQVDIDKDNNYVGFQFKYGIQPNQNQTYFQYYAFYYLHDEGNYNLIPLNIIDCTSPSLEGFHCLDFSNITDLKLSLNTKGNFGSQLYIFTYRCIDTDQVKTTVPDNCASEADIDDMINNINTSLQFKLFTSQYNTTSQQIQVNYRNAYINPLSSQQIAYKLNKKQEQGLLVVLLFSQMKLFNKIQYLSLPQALAQIYTIFTLLMFSGVFGRLISKHVMNNELLMVFFKNLYLENYLQILKSNNISNEEPLQSQPTQQLQSEQQTNLKRDEQKIEEQKPGEKENDENQEFNSNSLVIVPYFRSKQKSSLDYDFSSNLQSSQSNSNNPQKELLKIQGSLASSQVKSVQCKFNPEQQNPNIYINNQEQNLDNIFDSILESESCKSQVSQQNESIQNETQKPFFSTINKKAKCYFKKIKLQRNDQSENKKEENNLKNYKNQILAIHNTQFGNLVKPLISNLKLEKGFKKQVISNGLKPEEKNQIKEQIENDMDILNFFQDMLFLKKAIMLLLTEDQLASLQLVGCSQKFLQLDFKNKDAGRNYSEKFKSLTPFEVQFAIYQSKILQQNYCNKFIQRCTNNKQLSVLDKKILLSIQKTINC</sequence>
<dbReference type="Proteomes" id="UP000009168">
    <property type="component" value="Unassembled WGS sequence"/>
</dbReference>
<dbReference type="KEGG" id="tet:TTHERM_00954110"/>
<evidence type="ECO:0000313" key="5">
    <source>
        <dbReference type="Proteomes" id="UP000009168"/>
    </source>
</evidence>
<dbReference type="EMBL" id="GG662658">
    <property type="protein sequence ID" value="EAR97789.2"/>
    <property type="molecule type" value="Genomic_DNA"/>
</dbReference>
<evidence type="ECO:0000256" key="2">
    <source>
        <dbReference type="SAM" id="MobiDB-lite"/>
    </source>
</evidence>
<organism evidence="4 5">
    <name type="scientific">Tetrahymena thermophila (strain SB210)</name>
    <dbReference type="NCBI Taxonomy" id="312017"/>
    <lineage>
        <taxon>Eukaryota</taxon>
        <taxon>Sar</taxon>
        <taxon>Alveolata</taxon>
        <taxon>Ciliophora</taxon>
        <taxon>Intramacronucleata</taxon>
        <taxon>Oligohymenophorea</taxon>
        <taxon>Hymenostomatida</taxon>
        <taxon>Tetrahymenina</taxon>
        <taxon>Tetrahymenidae</taxon>
        <taxon>Tetrahymena</taxon>
    </lineage>
</organism>
<reference evidence="5" key="1">
    <citation type="journal article" date="2006" name="PLoS Biol.">
        <title>Macronuclear genome sequence of the ciliate Tetrahymena thermophila, a model eukaryote.</title>
        <authorList>
            <person name="Eisen J.A."/>
            <person name="Coyne R.S."/>
            <person name="Wu M."/>
            <person name="Wu D."/>
            <person name="Thiagarajan M."/>
            <person name="Wortman J.R."/>
            <person name="Badger J.H."/>
            <person name="Ren Q."/>
            <person name="Amedeo P."/>
            <person name="Jones K.M."/>
            <person name="Tallon L.J."/>
            <person name="Delcher A.L."/>
            <person name="Salzberg S.L."/>
            <person name="Silva J.C."/>
            <person name="Haas B.J."/>
            <person name="Majoros W.H."/>
            <person name="Farzad M."/>
            <person name="Carlton J.M."/>
            <person name="Smith R.K. Jr."/>
            <person name="Garg J."/>
            <person name="Pearlman R.E."/>
            <person name="Karrer K.M."/>
            <person name="Sun L."/>
            <person name="Manning G."/>
            <person name="Elde N.C."/>
            <person name="Turkewitz A.P."/>
            <person name="Asai D.J."/>
            <person name="Wilkes D.E."/>
            <person name="Wang Y."/>
            <person name="Cai H."/>
            <person name="Collins K."/>
            <person name="Stewart B.A."/>
            <person name="Lee S.R."/>
            <person name="Wilamowska K."/>
            <person name="Weinberg Z."/>
            <person name="Ruzzo W.L."/>
            <person name="Wloga D."/>
            <person name="Gaertig J."/>
            <person name="Frankel J."/>
            <person name="Tsao C.-C."/>
            <person name="Gorovsky M.A."/>
            <person name="Keeling P.J."/>
            <person name="Waller R.F."/>
            <person name="Patron N.J."/>
            <person name="Cherry J.M."/>
            <person name="Stover N.A."/>
            <person name="Krieger C.J."/>
            <person name="del Toro C."/>
            <person name="Ryder H.F."/>
            <person name="Williamson S.C."/>
            <person name="Barbeau R.A."/>
            <person name="Hamilton E.P."/>
            <person name="Orias E."/>
        </authorList>
    </citation>
    <scope>NUCLEOTIDE SEQUENCE [LARGE SCALE GENOMIC DNA]</scope>
    <source>
        <strain evidence="5">SB210</strain>
    </source>
</reference>
<evidence type="ECO:0000256" key="3">
    <source>
        <dbReference type="SAM" id="Phobius"/>
    </source>
</evidence>
<dbReference type="GeneID" id="7841402"/>
<dbReference type="AlphaFoldDB" id="Q23MQ3"/>
<proteinExistence type="predicted"/>